<reference evidence="2" key="2">
    <citation type="submission" date="2023-11" db="UniProtKB">
        <authorList>
            <consortium name="WormBaseParasite"/>
        </authorList>
    </citation>
    <scope>IDENTIFICATION</scope>
</reference>
<dbReference type="Proteomes" id="UP000050792">
    <property type="component" value="Unassembled WGS sequence"/>
</dbReference>
<sequence length="481" mass="55149">MRNPEKSENLWCFSFIQHLMNKYLNFKTMQSHENYITLKQNDINLQYRRQSLNEMKKKSKNILRKSTTMLLDPNQNQMSLNSILHYNPLESTSFSQSYEPFNNELNSSQIWKCPHCLTKIQLIKIQNTPEIIQSHRQNKGIRTNPWIYHPKLELNNSKSKIPVTSCSISSSLTDSGIYLCTDSGSRCGYITRSTTETEINKNNYFNVHKNDIPIIPISPDPPPSPAPKCTQCIIGPDCLEHTSLPFEVNENRTLLNNSKTTCKGFCKSATLDLSNLVSETNESINRPRRKLLTKRVRNQMRRSWLQTTTGSKLLPNLSPSLHLDSSSSSSSSSCKSPSFEHKVTLSADERIPCCTNDETESIIDKHNLLSKQTDTNVSDSQIIEDNELSKSIISSFIQNMSPELIKSINLNNSLNFSTVYNDNLNNNEDNLYDDIQLENLRTNLKILSEAKNVINMQMRNLGQNYINYLKNKYLINTMKNQ</sequence>
<proteinExistence type="predicted"/>
<accession>A0A183QVJ7</accession>
<evidence type="ECO:0000313" key="2">
    <source>
        <dbReference type="WBParaSite" id="SRDH1_72330.1"/>
    </source>
</evidence>
<dbReference type="WBParaSite" id="SRDH1_72330.1">
    <property type="protein sequence ID" value="SRDH1_72330.1"/>
    <property type="gene ID" value="SRDH1_72330"/>
</dbReference>
<name>A0A183QVJ7_9TREM</name>
<protein>
    <submittedName>
        <fullName evidence="2">Ig-like domain-containing protein</fullName>
    </submittedName>
</protein>
<keyword evidence="1" id="KW-1185">Reference proteome</keyword>
<evidence type="ECO:0000313" key="1">
    <source>
        <dbReference type="Proteomes" id="UP000050792"/>
    </source>
</evidence>
<reference evidence="1" key="1">
    <citation type="submission" date="2022-06" db="EMBL/GenBank/DDBJ databases">
        <authorList>
            <person name="Berger JAMES D."/>
            <person name="Berger JAMES D."/>
        </authorList>
    </citation>
    <scope>NUCLEOTIDE SEQUENCE [LARGE SCALE GENOMIC DNA]</scope>
</reference>
<dbReference type="AlphaFoldDB" id="A0A183QVJ7"/>
<organism evidence="1 2">
    <name type="scientific">Schistosoma rodhaini</name>
    <dbReference type="NCBI Taxonomy" id="6188"/>
    <lineage>
        <taxon>Eukaryota</taxon>
        <taxon>Metazoa</taxon>
        <taxon>Spiralia</taxon>
        <taxon>Lophotrochozoa</taxon>
        <taxon>Platyhelminthes</taxon>
        <taxon>Trematoda</taxon>
        <taxon>Digenea</taxon>
        <taxon>Strigeidida</taxon>
        <taxon>Schistosomatoidea</taxon>
        <taxon>Schistosomatidae</taxon>
        <taxon>Schistosoma</taxon>
    </lineage>
</organism>